<evidence type="ECO:0000313" key="2">
    <source>
        <dbReference type="EMBL" id="KXZ22339.1"/>
    </source>
</evidence>
<protein>
    <submittedName>
        <fullName evidence="2">Uncharacterized protein</fullName>
    </submittedName>
</protein>
<evidence type="ECO:0000256" key="1">
    <source>
        <dbReference type="SAM" id="Coils"/>
    </source>
</evidence>
<dbReference type="OrthoDB" id="2200242at2"/>
<dbReference type="AlphaFoldDB" id="A0A150FAK1"/>
<gene>
    <name evidence="2" type="ORF">AXI58_10125</name>
</gene>
<keyword evidence="3" id="KW-1185">Reference proteome</keyword>
<dbReference type="Proteomes" id="UP000075430">
    <property type="component" value="Unassembled WGS sequence"/>
</dbReference>
<reference evidence="3" key="1">
    <citation type="submission" date="2016-02" db="EMBL/GenBank/DDBJ databases">
        <authorList>
            <person name="Dunlap C."/>
        </authorList>
    </citation>
    <scope>NUCLEOTIDE SEQUENCE [LARGE SCALE GENOMIC DNA]</scope>
    <source>
        <strain evidence="3">NRRL B-41092</strain>
    </source>
</reference>
<keyword evidence="1" id="KW-0175">Coiled coil</keyword>
<dbReference type="RefSeq" id="WP_061520683.1">
    <property type="nucleotide sequence ID" value="NZ_JARLZY010000019.1"/>
</dbReference>
<organism evidence="2 3">
    <name type="scientific">Bacillus nakamurai</name>
    <dbReference type="NCBI Taxonomy" id="1793963"/>
    <lineage>
        <taxon>Bacteria</taxon>
        <taxon>Bacillati</taxon>
        <taxon>Bacillota</taxon>
        <taxon>Bacilli</taxon>
        <taxon>Bacillales</taxon>
        <taxon>Bacillaceae</taxon>
        <taxon>Bacillus</taxon>
    </lineage>
</organism>
<comment type="caution">
    <text evidence="2">The sequence shown here is derived from an EMBL/GenBank/DDBJ whole genome shotgun (WGS) entry which is preliminary data.</text>
</comment>
<dbReference type="EMBL" id="LSBA01000005">
    <property type="protein sequence ID" value="KXZ22339.1"/>
    <property type="molecule type" value="Genomic_DNA"/>
</dbReference>
<accession>A0A150FAK1</accession>
<proteinExistence type="predicted"/>
<name>A0A150FAK1_9BACI</name>
<evidence type="ECO:0000313" key="3">
    <source>
        <dbReference type="Proteomes" id="UP000075430"/>
    </source>
</evidence>
<sequence length="308" mass="36056">MANELLTEFKYDLVDQSTADFLKQKEFNMREIVGKAYTKLGRELKEAQEHLASHNKYQGVFEKWFRSIGLKRDAVWRLINRYDLIANCDNIEKGLLEDLPVSLTYEIAKPSSESTESKKQAKKAVLNGEVKTLKEYKELEAKLRKAEEDNKNLSYELSQEKKNRTVVEKVIDNTDYKQIDTLKKELEYKNKKYENLSKQKMILEQQLERSDVKVKEYEELTNKLKAVTREKDDLGRQVEATSELSEMAWEIEKVLKDSLAPVKYAKAIRDMSDNQIIMNNLDSVIGHVESWCKEMRKIMNKNNIIEVV</sequence>
<feature type="coiled-coil region" evidence="1">
    <location>
        <begin position="129"/>
        <end position="237"/>
    </location>
</feature>
<dbReference type="STRING" id="1793963.AXI58_10125"/>